<gene>
    <name evidence="1" type="ORF">CAPTEDRAFT_192700</name>
</gene>
<dbReference type="EnsemblMetazoa" id="CapteT192700">
    <property type="protein sequence ID" value="CapteP192700"/>
    <property type="gene ID" value="CapteG192700"/>
</dbReference>
<dbReference type="EMBL" id="AMQN01022452">
    <property type="status" value="NOT_ANNOTATED_CDS"/>
    <property type="molecule type" value="Genomic_DNA"/>
</dbReference>
<protein>
    <submittedName>
        <fullName evidence="1 2">Uncharacterized protein</fullName>
    </submittedName>
</protein>
<evidence type="ECO:0000313" key="3">
    <source>
        <dbReference type="Proteomes" id="UP000014760"/>
    </source>
</evidence>
<name>R7UT62_CAPTE</name>
<organism evidence="1">
    <name type="scientific">Capitella teleta</name>
    <name type="common">Polychaete worm</name>
    <dbReference type="NCBI Taxonomy" id="283909"/>
    <lineage>
        <taxon>Eukaryota</taxon>
        <taxon>Metazoa</taxon>
        <taxon>Spiralia</taxon>
        <taxon>Lophotrochozoa</taxon>
        <taxon>Annelida</taxon>
        <taxon>Polychaeta</taxon>
        <taxon>Sedentaria</taxon>
        <taxon>Scolecida</taxon>
        <taxon>Capitellidae</taxon>
        <taxon>Capitella</taxon>
    </lineage>
</organism>
<dbReference type="Gene3D" id="3.80.10.10">
    <property type="entry name" value="Ribonuclease Inhibitor"/>
    <property type="match status" value="1"/>
</dbReference>
<evidence type="ECO:0000313" key="1">
    <source>
        <dbReference type="EMBL" id="ELU07092.1"/>
    </source>
</evidence>
<proteinExistence type="predicted"/>
<evidence type="ECO:0000313" key="2">
    <source>
        <dbReference type="EnsemblMetazoa" id="CapteP192700"/>
    </source>
</evidence>
<dbReference type="InterPro" id="IPR032675">
    <property type="entry name" value="LRR_dom_sf"/>
</dbReference>
<dbReference type="HOGENOM" id="CLU_657639_0_0_1"/>
<sequence length="418" mass="48009">MEDEFKEKCLSIINRTHGYSMTLHGYHGYDANIRITFATISQNAKPRDISMNLDTEAEHVVDYLRNLEECPGITLTIKCADESVANESSVADAMQRGLQGSFFNYAANQLSSNIPLASYKEDPNDFLRIALEQGLGNDIQGMEYIRRCGLQSFMRAALNKPLKMLKMCLGELDSVCLEMLPKLLSNLQLKILHFFDVNGCYLKHLLPPLSRLDALDELYLYIVYMSLMESQEIQYYEQILKMNIMQKLKIGRYDANAEISDELKSVLQRTIPTMTALKEIELHVDESLDFWSSAEDHLQLESFTLCVTSLKSDSIDNLCELIEKWTNLRRLRIERIQNGIALLKMFAAIAKFQMLNTLEIYDTEIADDVIDPLLEMLKSLKQLESLNLYDNNLSADGEQKIKDLAQQREMQLSVRFDF</sequence>
<dbReference type="EMBL" id="KB300147">
    <property type="protein sequence ID" value="ELU07092.1"/>
    <property type="molecule type" value="Genomic_DNA"/>
</dbReference>
<reference evidence="1 3" key="2">
    <citation type="journal article" date="2013" name="Nature">
        <title>Insights into bilaterian evolution from three spiralian genomes.</title>
        <authorList>
            <person name="Simakov O."/>
            <person name="Marletaz F."/>
            <person name="Cho S.J."/>
            <person name="Edsinger-Gonzales E."/>
            <person name="Havlak P."/>
            <person name="Hellsten U."/>
            <person name="Kuo D.H."/>
            <person name="Larsson T."/>
            <person name="Lv J."/>
            <person name="Arendt D."/>
            <person name="Savage R."/>
            <person name="Osoegawa K."/>
            <person name="de Jong P."/>
            <person name="Grimwood J."/>
            <person name="Chapman J.A."/>
            <person name="Shapiro H."/>
            <person name="Aerts A."/>
            <person name="Otillar R.P."/>
            <person name="Terry A.Y."/>
            <person name="Boore J.L."/>
            <person name="Grigoriev I.V."/>
            <person name="Lindberg D.R."/>
            <person name="Seaver E.C."/>
            <person name="Weisblat D.A."/>
            <person name="Putnam N.H."/>
            <person name="Rokhsar D.S."/>
        </authorList>
    </citation>
    <scope>NUCLEOTIDE SEQUENCE</scope>
    <source>
        <strain evidence="1 3">I ESC-2004</strain>
    </source>
</reference>
<reference evidence="3" key="1">
    <citation type="submission" date="2012-12" db="EMBL/GenBank/DDBJ databases">
        <authorList>
            <person name="Hellsten U."/>
            <person name="Grimwood J."/>
            <person name="Chapman J.A."/>
            <person name="Shapiro H."/>
            <person name="Aerts A."/>
            <person name="Otillar R.P."/>
            <person name="Terry A.Y."/>
            <person name="Boore J.L."/>
            <person name="Simakov O."/>
            <person name="Marletaz F."/>
            <person name="Cho S.-J."/>
            <person name="Edsinger-Gonzales E."/>
            <person name="Havlak P."/>
            <person name="Kuo D.-H."/>
            <person name="Larsson T."/>
            <person name="Lv J."/>
            <person name="Arendt D."/>
            <person name="Savage R."/>
            <person name="Osoegawa K."/>
            <person name="de Jong P."/>
            <person name="Lindberg D.R."/>
            <person name="Seaver E.C."/>
            <person name="Weisblat D.A."/>
            <person name="Putnam N.H."/>
            <person name="Grigoriev I.V."/>
            <person name="Rokhsar D.S."/>
        </authorList>
    </citation>
    <scope>NUCLEOTIDE SEQUENCE</scope>
    <source>
        <strain evidence="3">I ESC-2004</strain>
    </source>
</reference>
<dbReference type="Proteomes" id="UP000014760">
    <property type="component" value="Unassembled WGS sequence"/>
</dbReference>
<keyword evidence="3" id="KW-1185">Reference proteome</keyword>
<dbReference type="OrthoDB" id="120976at2759"/>
<dbReference type="AlphaFoldDB" id="R7UT62"/>
<accession>R7UT62</accession>
<reference evidence="2" key="3">
    <citation type="submission" date="2015-06" db="UniProtKB">
        <authorList>
            <consortium name="EnsemblMetazoa"/>
        </authorList>
    </citation>
    <scope>IDENTIFICATION</scope>
</reference>
<dbReference type="SUPFAM" id="SSF52047">
    <property type="entry name" value="RNI-like"/>
    <property type="match status" value="1"/>
</dbReference>